<feature type="region of interest" description="Disordered" evidence="1">
    <location>
        <begin position="68"/>
        <end position="90"/>
    </location>
</feature>
<reference evidence="4" key="1">
    <citation type="submission" date="2025-08" db="UniProtKB">
        <authorList>
            <consortium name="RefSeq"/>
        </authorList>
    </citation>
    <scope>IDENTIFICATION</scope>
    <source>
        <tissue evidence="4">Young leaves</tissue>
    </source>
</reference>
<proteinExistence type="predicted"/>
<dbReference type="OrthoDB" id="1909644at2759"/>
<feature type="region of interest" description="Disordered" evidence="1">
    <location>
        <begin position="151"/>
        <end position="196"/>
    </location>
</feature>
<keyword evidence="2" id="KW-0812">Transmembrane</keyword>
<dbReference type="PANTHER" id="PTHR46702:SF2">
    <property type="entry name" value="DNA LIGASE (DUF1666)"/>
    <property type="match status" value="1"/>
</dbReference>
<keyword evidence="2" id="KW-0472">Membrane</keyword>
<gene>
    <name evidence="4" type="primary">LOC111496143</name>
</gene>
<dbReference type="PANTHER" id="PTHR46702">
    <property type="entry name" value="DNA LIGASE (DUF1666)-RELATED"/>
    <property type="match status" value="1"/>
</dbReference>
<keyword evidence="3" id="KW-1185">Reference proteome</keyword>
<evidence type="ECO:0000256" key="1">
    <source>
        <dbReference type="SAM" id="MobiDB-lite"/>
    </source>
</evidence>
<feature type="compositionally biased region" description="Acidic residues" evidence="1">
    <location>
        <begin position="70"/>
        <end position="81"/>
    </location>
</feature>
<evidence type="ECO:0000313" key="4">
    <source>
        <dbReference type="RefSeq" id="XP_023002233.1"/>
    </source>
</evidence>
<dbReference type="Pfam" id="PF07891">
    <property type="entry name" value="DUF1666"/>
    <property type="match status" value="1"/>
</dbReference>
<protein>
    <submittedName>
        <fullName evidence="4">Uncharacterized protein LOC111496143 isoform X1</fullName>
    </submittedName>
</protein>
<dbReference type="KEGG" id="cmax:111496143"/>
<dbReference type="Proteomes" id="UP000504608">
    <property type="component" value="Unplaced"/>
</dbReference>
<evidence type="ECO:0000256" key="2">
    <source>
        <dbReference type="SAM" id="Phobius"/>
    </source>
</evidence>
<dbReference type="GeneID" id="111496143"/>
<evidence type="ECO:0000313" key="3">
    <source>
        <dbReference type="Proteomes" id="UP000504608"/>
    </source>
</evidence>
<keyword evidence="2" id="KW-1133">Transmembrane helix</keyword>
<feature type="compositionally biased region" description="Low complexity" evidence="1">
    <location>
        <begin position="224"/>
        <end position="240"/>
    </location>
</feature>
<feature type="compositionally biased region" description="Polar residues" evidence="1">
    <location>
        <begin position="241"/>
        <end position="258"/>
    </location>
</feature>
<accession>A0A6J1KSZ0</accession>
<name>A0A6J1KSZ0_CUCMA</name>
<feature type="region of interest" description="Disordered" evidence="1">
    <location>
        <begin position="223"/>
        <end position="259"/>
    </location>
</feature>
<sequence>MQYWPKQQQQQQQAAEEEAVLRLFYNLSTSFFLLFFFISFSSILLFKFLHFLGTPLFPRNEYEYEYNFSSEEEEEEEEEEGYGNGIHGETGTVSYLDEEAETRMSRWQRQLPDEEEEVLLTDLEEPWIMDSTDPDGQTTTNSSVYESPQALEQHQYHQHQDEEEEEDHQMPEQLKGSLEEDKRRGDENRKKEEEVKKVNENEKYLVFAATKMVKKEEEEIFGDSCTVGSTSKSSSEWRSSINCRDSGTDDPFSSSSRRSCPKWESYTVFQKYDEEMMFLHRITAQKLHETESLRLIQMCPRSVSERIVHKLSTINKKPSHHVKQNPYQELEAAYVAQICWTWEALNWNYNNFVNKKLGSNCKTDLDTGCPAKLAQQFQQFQVLLQRYIENEPYDHGRRPEIYARMRRLAPNLLQVPEFIDSDEEQKEDGSRISSHSFQMIMEEGIRTYMNFLKADKEKPSQIVASFFKRKNKGSVDPNLLQLMNKVNQKKTKKLKHLRRAGKCLRRKRKMGVEEEMEILMGLIDLKVVSRVLRSADIINEQQLHWCEAKMRKVRILDGKLHRDSSPIFFPPH</sequence>
<dbReference type="RefSeq" id="XP_023002233.1">
    <property type="nucleotide sequence ID" value="XM_023146465.1"/>
</dbReference>
<organism evidence="3 4">
    <name type="scientific">Cucurbita maxima</name>
    <name type="common">Pumpkin</name>
    <name type="synonym">Winter squash</name>
    <dbReference type="NCBI Taxonomy" id="3661"/>
    <lineage>
        <taxon>Eukaryota</taxon>
        <taxon>Viridiplantae</taxon>
        <taxon>Streptophyta</taxon>
        <taxon>Embryophyta</taxon>
        <taxon>Tracheophyta</taxon>
        <taxon>Spermatophyta</taxon>
        <taxon>Magnoliopsida</taxon>
        <taxon>eudicotyledons</taxon>
        <taxon>Gunneridae</taxon>
        <taxon>Pentapetalae</taxon>
        <taxon>rosids</taxon>
        <taxon>fabids</taxon>
        <taxon>Cucurbitales</taxon>
        <taxon>Cucurbitaceae</taxon>
        <taxon>Cucurbiteae</taxon>
        <taxon>Cucurbita</taxon>
    </lineage>
</organism>
<dbReference type="AlphaFoldDB" id="A0A6J1KSZ0"/>
<dbReference type="InterPro" id="IPR012870">
    <property type="entry name" value="DUF1666"/>
</dbReference>
<feature type="transmembrane region" description="Helical" evidence="2">
    <location>
        <begin position="31"/>
        <end position="52"/>
    </location>
</feature>
<feature type="compositionally biased region" description="Basic and acidic residues" evidence="1">
    <location>
        <begin position="177"/>
        <end position="196"/>
    </location>
</feature>